<dbReference type="Proteomes" id="UP000318186">
    <property type="component" value="Unassembled WGS sequence"/>
</dbReference>
<evidence type="ECO:0000313" key="1">
    <source>
        <dbReference type="EMBL" id="TWF90855.1"/>
    </source>
</evidence>
<proteinExistence type="predicted"/>
<protein>
    <recommendedName>
        <fullName evidence="3">Alpha/beta hydrolase</fullName>
    </recommendedName>
</protein>
<gene>
    <name evidence="1" type="ORF">FHX80_13271</name>
</gene>
<organism evidence="1 2">
    <name type="scientific">Streptomyces brevispora</name>
    <dbReference type="NCBI Taxonomy" id="887462"/>
    <lineage>
        <taxon>Bacteria</taxon>
        <taxon>Bacillati</taxon>
        <taxon>Actinomycetota</taxon>
        <taxon>Actinomycetes</taxon>
        <taxon>Kitasatosporales</taxon>
        <taxon>Streptomycetaceae</taxon>
        <taxon>Streptomyces</taxon>
    </lineage>
</organism>
<dbReference type="EMBL" id="VIWW01000003">
    <property type="protein sequence ID" value="TWF90855.1"/>
    <property type="molecule type" value="Genomic_DNA"/>
</dbReference>
<accession>A0A561TUS2</accession>
<evidence type="ECO:0000313" key="2">
    <source>
        <dbReference type="Proteomes" id="UP000318186"/>
    </source>
</evidence>
<name>A0A561TUS2_9ACTN</name>
<dbReference type="RefSeq" id="WP_208764873.1">
    <property type="nucleotide sequence ID" value="NZ_JBHJUX010000105.1"/>
</dbReference>
<comment type="caution">
    <text evidence="1">The sequence shown here is derived from an EMBL/GenBank/DDBJ whole genome shotgun (WGS) entry which is preliminary data.</text>
</comment>
<dbReference type="AlphaFoldDB" id="A0A561TUS2"/>
<sequence length="62" mass="6206">MTKPAIGSVRLDGATLHHEVRGQGPLLLPIPGGTGAAASLTPVADHLATESTVAAHDPRGMS</sequence>
<dbReference type="InterPro" id="IPR029058">
    <property type="entry name" value="AB_hydrolase_fold"/>
</dbReference>
<dbReference type="Gene3D" id="3.40.50.1820">
    <property type="entry name" value="alpha/beta hydrolase"/>
    <property type="match status" value="1"/>
</dbReference>
<evidence type="ECO:0008006" key="3">
    <source>
        <dbReference type="Google" id="ProtNLM"/>
    </source>
</evidence>
<dbReference type="SUPFAM" id="SSF53474">
    <property type="entry name" value="alpha/beta-Hydrolases"/>
    <property type="match status" value="1"/>
</dbReference>
<reference evidence="1 2" key="1">
    <citation type="submission" date="2019-06" db="EMBL/GenBank/DDBJ databases">
        <title>Sequencing the genomes of 1000 actinobacteria strains.</title>
        <authorList>
            <person name="Klenk H.-P."/>
        </authorList>
    </citation>
    <scope>NUCLEOTIDE SEQUENCE [LARGE SCALE GENOMIC DNA]</scope>
    <source>
        <strain evidence="1 2">DSM 42059</strain>
    </source>
</reference>